<keyword evidence="3 8" id="KW-1133">Transmembrane helix</keyword>
<evidence type="ECO:0000256" key="6">
    <source>
        <dbReference type="ARBA" id="ARBA00023170"/>
    </source>
</evidence>
<protein>
    <recommendedName>
        <fullName evidence="9">G-protein coupled receptors family 1 profile domain-containing protein</fullName>
    </recommendedName>
</protein>
<feature type="transmembrane region" description="Helical" evidence="8">
    <location>
        <begin position="145"/>
        <end position="165"/>
    </location>
</feature>
<comment type="caution">
    <text evidence="10">The sequence shown here is derived from an EMBL/GenBank/DDBJ whole genome shotgun (WGS) entry which is preliminary data.</text>
</comment>
<feature type="transmembrane region" description="Helical" evidence="8">
    <location>
        <begin position="60"/>
        <end position="86"/>
    </location>
</feature>
<dbReference type="Pfam" id="PF00001">
    <property type="entry name" value="7tm_1"/>
    <property type="match status" value="1"/>
</dbReference>
<feature type="transmembrane region" description="Helical" evidence="8">
    <location>
        <begin position="293"/>
        <end position="314"/>
    </location>
</feature>
<evidence type="ECO:0000256" key="3">
    <source>
        <dbReference type="ARBA" id="ARBA00022989"/>
    </source>
</evidence>
<feature type="transmembrane region" description="Helical" evidence="8">
    <location>
        <begin position="20"/>
        <end position="48"/>
    </location>
</feature>
<evidence type="ECO:0000313" key="11">
    <source>
        <dbReference type="Proteomes" id="UP001159427"/>
    </source>
</evidence>
<keyword evidence="6" id="KW-0675">Receptor</keyword>
<proteinExistence type="predicted"/>
<dbReference type="PANTHER" id="PTHR45695:SF22">
    <property type="entry name" value="G-PROTEIN COUPLED RECEPTORS FAMILY 1 PROFILE DOMAIN-CONTAINING PROTEIN"/>
    <property type="match status" value="1"/>
</dbReference>
<name>A0ABN8M5U5_9CNID</name>
<dbReference type="InterPro" id="IPR000276">
    <property type="entry name" value="GPCR_Rhodpsn"/>
</dbReference>
<dbReference type="InterPro" id="IPR017452">
    <property type="entry name" value="GPCR_Rhodpsn_7TM"/>
</dbReference>
<keyword evidence="7" id="KW-0807">Transducer</keyword>
<organism evidence="10 11">
    <name type="scientific">Porites evermanni</name>
    <dbReference type="NCBI Taxonomy" id="104178"/>
    <lineage>
        <taxon>Eukaryota</taxon>
        <taxon>Metazoa</taxon>
        <taxon>Cnidaria</taxon>
        <taxon>Anthozoa</taxon>
        <taxon>Hexacorallia</taxon>
        <taxon>Scleractinia</taxon>
        <taxon>Fungiina</taxon>
        <taxon>Poritidae</taxon>
        <taxon>Porites</taxon>
    </lineage>
</organism>
<dbReference type="CDD" id="cd00637">
    <property type="entry name" value="7tm_classA_rhodopsin-like"/>
    <property type="match status" value="1"/>
</dbReference>
<dbReference type="EMBL" id="CALNXI010000331">
    <property type="protein sequence ID" value="CAH3024982.1"/>
    <property type="molecule type" value="Genomic_DNA"/>
</dbReference>
<evidence type="ECO:0000259" key="9">
    <source>
        <dbReference type="PROSITE" id="PS50262"/>
    </source>
</evidence>
<evidence type="ECO:0000256" key="5">
    <source>
        <dbReference type="ARBA" id="ARBA00023136"/>
    </source>
</evidence>
<dbReference type="PRINTS" id="PR00237">
    <property type="entry name" value="GPCRRHODOPSN"/>
</dbReference>
<evidence type="ECO:0000256" key="1">
    <source>
        <dbReference type="ARBA" id="ARBA00004141"/>
    </source>
</evidence>
<feature type="transmembrane region" description="Helical" evidence="8">
    <location>
        <begin position="252"/>
        <end position="273"/>
    </location>
</feature>
<keyword evidence="11" id="KW-1185">Reference proteome</keyword>
<sequence length="441" mass="49494">MRRDHEVGTVKLWNAQSKAFAIAVALLGLILIIGVIGNGVVAAVITALRRRGHKNSVQLFLLHLAISDLMVCLLCIPLTIFTNFFYPQEYLKDREGLCKLSRFMQHLGPVISVSLLTAISIDRYLTFVKQELSCSQRSWYLRPSWLILFAWVYGTAQTLPVFHSADVVPIDFKNSTIYYCTTTQGHSLSRRIYLATSVLLGFIIPLATMSVSYYRVIRVVWTRNRRLSTAGSPTSNATITNENLLLRSRKRVLRVLLIVVVCFVICWLPFAVYHGILEQHLKKSPNPMDTVRLIAYGLGLANSICNPFIYYFNVGGKSFCSMKRSFLEVMGVLSSQYQYAPADLTCIQNPKPSKHCVFLLYNGVRHQNCGSCALHFSFIHFFLILDSVALIASGPCDKTFAYGKDDSSWICKDFKCSSAGTSKCLLLPTTLTLKAKEAYGD</sequence>
<evidence type="ECO:0000256" key="7">
    <source>
        <dbReference type="ARBA" id="ARBA00023224"/>
    </source>
</evidence>
<reference evidence="10 11" key="1">
    <citation type="submission" date="2022-05" db="EMBL/GenBank/DDBJ databases">
        <authorList>
            <consortium name="Genoscope - CEA"/>
            <person name="William W."/>
        </authorList>
    </citation>
    <scope>NUCLEOTIDE SEQUENCE [LARGE SCALE GENOMIC DNA]</scope>
</reference>
<dbReference type="PANTHER" id="PTHR45695">
    <property type="entry name" value="LEUCOKININ RECEPTOR-RELATED"/>
    <property type="match status" value="1"/>
</dbReference>
<evidence type="ECO:0000256" key="4">
    <source>
        <dbReference type="ARBA" id="ARBA00023040"/>
    </source>
</evidence>
<evidence type="ECO:0000256" key="8">
    <source>
        <dbReference type="SAM" id="Phobius"/>
    </source>
</evidence>
<comment type="subcellular location">
    <subcellularLocation>
        <location evidence="1">Membrane</location>
        <topology evidence="1">Multi-pass membrane protein</topology>
    </subcellularLocation>
</comment>
<feature type="transmembrane region" description="Helical" evidence="8">
    <location>
        <begin position="106"/>
        <end position="125"/>
    </location>
</feature>
<dbReference type="SUPFAM" id="SSF81321">
    <property type="entry name" value="Family A G protein-coupled receptor-like"/>
    <property type="match status" value="1"/>
</dbReference>
<accession>A0ABN8M5U5</accession>
<keyword evidence="2 8" id="KW-0812">Transmembrane</keyword>
<feature type="transmembrane region" description="Helical" evidence="8">
    <location>
        <begin position="192"/>
        <end position="216"/>
    </location>
</feature>
<dbReference type="Proteomes" id="UP001159427">
    <property type="component" value="Unassembled WGS sequence"/>
</dbReference>
<keyword evidence="5 8" id="KW-0472">Membrane</keyword>
<feature type="domain" description="G-protein coupled receptors family 1 profile" evidence="9">
    <location>
        <begin position="37"/>
        <end position="310"/>
    </location>
</feature>
<evidence type="ECO:0000313" key="10">
    <source>
        <dbReference type="EMBL" id="CAH3024982.1"/>
    </source>
</evidence>
<keyword evidence="4" id="KW-0297">G-protein coupled receptor</keyword>
<dbReference type="Gene3D" id="1.20.1070.10">
    <property type="entry name" value="Rhodopsin 7-helix transmembrane proteins"/>
    <property type="match status" value="1"/>
</dbReference>
<dbReference type="PROSITE" id="PS50262">
    <property type="entry name" value="G_PROTEIN_RECEP_F1_2"/>
    <property type="match status" value="1"/>
</dbReference>
<gene>
    <name evidence="10" type="ORF">PEVE_00024721</name>
</gene>
<evidence type="ECO:0000256" key="2">
    <source>
        <dbReference type="ARBA" id="ARBA00022692"/>
    </source>
</evidence>